<evidence type="ECO:0000256" key="5">
    <source>
        <dbReference type="ARBA" id="ARBA00022746"/>
    </source>
</evidence>
<keyword evidence="11" id="KW-1133">Transmembrane helix</keyword>
<evidence type="ECO:0000256" key="2">
    <source>
        <dbReference type="ARBA" id="ARBA00022475"/>
    </source>
</evidence>
<dbReference type="InterPro" id="IPR029044">
    <property type="entry name" value="Nucleotide-diphossugar_trans"/>
</dbReference>
<dbReference type="InterPro" id="IPR001173">
    <property type="entry name" value="Glyco_trans_2-like"/>
</dbReference>
<organism evidence="13 14">
    <name type="scientific">Paenibacillus terricola</name>
    <dbReference type="NCBI Taxonomy" id="2763503"/>
    <lineage>
        <taxon>Bacteria</taxon>
        <taxon>Bacillati</taxon>
        <taxon>Bacillota</taxon>
        <taxon>Bacilli</taxon>
        <taxon>Bacillales</taxon>
        <taxon>Paenibacillaceae</taxon>
        <taxon>Paenibacillus</taxon>
    </lineage>
</organism>
<feature type="domain" description="Glycosyltransferase 2-like" evidence="12">
    <location>
        <begin position="14"/>
        <end position="126"/>
    </location>
</feature>
<keyword evidence="3" id="KW-0328">Glycosyltransferase</keyword>
<comment type="pathway">
    <text evidence="8">Carotenoid biosynthesis; staphyloxanthin biosynthesis; staphyloxanthin from farnesyl diphosphate: step 4/5.</text>
</comment>
<evidence type="ECO:0000313" key="13">
    <source>
        <dbReference type="EMBL" id="MBD3920477.1"/>
    </source>
</evidence>
<dbReference type="EMBL" id="JACXZA010000004">
    <property type="protein sequence ID" value="MBD3920477.1"/>
    <property type="molecule type" value="Genomic_DNA"/>
</dbReference>
<evidence type="ECO:0000256" key="11">
    <source>
        <dbReference type="SAM" id="Phobius"/>
    </source>
</evidence>
<evidence type="ECO:0000256" key="10">
    <source>
        <dbReference type="ARBA" id="ARBA00040345"/>
    </source>
</evidence>
<evidence type="ECO:0000259" key="12">
    <source>
        <dbReference type="Pfam" id="PF00535"/>
    </source>
</evidence>
<dbReference type="Proteomes" id="UP000609346">
    <property type="component" value="Unassembled WGS sequence"/>
</dbReference>
<dbReference type="SUPFAM" id="SSF53448">
    <property type="entry name" value="Nucleotide-diphospho-sugar transferases"/>
    <property type="match status" value="1"/>
</dbReference>
<keyword evidence="4" id="KW-0808">Transferase</keyword>
<evidence type="ECO:0000256" key="4">
    <source>
        <dbReference type="ARBA" id="ARBA00022679"/>
    </source>
</evidence>
<dbReference type="Gene3D" id="3.90.550.10">
    <property type="entry name" value="Spore Coat Polysaccharide Biosynthesis Protein SpsA, Chain A"/>
    <property type="match status" value="1"/>
</dbReference>
<evidence type="ECO:0000256" key="1">
    <source>
        <dbReference type="ARBA" id="ARBA00004236"/>
    </source>
</evidence>
<evidence type="ECO:0000256" key="9">
    <source>
        <dbReference type="ARBA" id="ARBA00038120"/>
    </source>
</evidence>
<reference evidence="13 14" key="1">
    <citation type="submission" date="2020-09" db="EMBL/GenBank/DDBJ databases">
        <title>Paenibacillus sp. strain PR3 16S rRNA gene Genome sequencing and assembly.</title>
        <authorList>
            <person name="Kim J."/>
        </authorList>
    </citation>
    <scope>NUCLEOTIDE SEQUENCE [LARGE SCALE GENOMIC DNA]</scope>
    <source>
        <strain evidence="13 14">PR3</strain>
    </source>
</reference>
<dbReference type="PANTHER" id="PTHR43646">
    <property type="entry name" value="GLYCOSYLTRANSFERASE"/>
    <property type="match status" value="1"/>
</dbReference>
<comment type="subcellular location">
    <subcellularLocation>
        <location evidence="1">Cell membrane</location>
    </subcellularLocation>
</comment>
<name>A0ABR8MWZ2_9BACL</name>
<keyword evidence="2" id="KW-1003">Cell membrane</keyword>
<keyword evidence="5" id="KW-0125">Carotenoid biosynthesis</keyword>
<gene>
    <name evidence="13" type="ORF">H8B09_17070</name>
</gene>
<keyword evidence="6 11" id="KW-0472">Membrane</keyword>
<evidence type="ECO:0000256" key="3">
    <source>
        <dbReference type="ARBA" id="ARBA00022676"/>
    </source>
</evidence>
<keyword evidence="14" id="KW-1185">Reference proteome</keyword>
<comment type="similarity">
    <text evidence="9">Belongs to the glycosyltransferase 2 family. CrtQ subfamily.</text>
</comment>
<evidence type="ECO:0000313" key="14">
    <source>
        <dbReference type="Proteomes" id="UP000609346"/>
    </source>
</evidence>
<evidence type="ECO:0000256" key="6">
    <source>
        <dbReference type="ARBA" id="ARBA00023136"/>
    </source>
</evidence>
<protein>
    <recommendedName>
        <fullName evidence="10">4,4'-diaponeurosporenoate glycosyltransferase</fullName>
    </recommendedName>
</protein>
<accession>A0ABR8MWZ2</accession>
<evidence type="ECO:0000256" key="7">
    <source>
        <dbReference type="ARBA" id="ARBA00037281"/>
    </source>
</evidence>
<dbReference type="PANTHER" id="PTHR43646:SF2">
    <property type="entry name" value="GLYCOSYLTRANSFERASE 2-LIKE DOMAIN-CONTAINING PROTEIN"/>
    <property type="match status" value="1"/>
</dbReference>
<proteinExistence type="inferred from homology"/>
<sequence>MFIGADSSEKIKLSVIIPVHNEEKYIAGCLDSIQQAAKSFTGTIEVVVVLNRCEDRTEEIARSYNCVIVREDAKNLSVIRNAGVKAARGEWIVSIDADSRMAENMLSEVEKLLSSGQMIGGGIGAIRMERVSLGIICSLLVVLLPLMLKYGNISVGMFWCRREDFLAIGGFNEQMLMTEDADFAKRLKKHGQKKGQKFGTIRTAKLFTSTRKFDTHGDWGLFKNPGIILGYWTGGKGKSKQAADKAYYENQAR</sequence>
<dbReference type="RefSeq" id="WP_191204774.1">
    <property type="nucleotide sequence ID" value="NZ_JACXZA010000004.1"/>
</dbReference>
<comment type="caution">
    <text evidence="13">The sequence shown here is derived from an EMBL/GenBank/DDBJ whole genome shotgun (WGS) entry which is preliminary data.</text>
</comment>
<evidence type="ECO:0000256" key="8">
    <source>
        <dbReference type="ARBA" id="ARBA00037904"/>
    </source>
</evidence>
<dbReference type="Pfam" id="PF00535">
    <property type="entry name" value="Glycos_transf_2"/>
    <property type="match status" value="1"/>
</dbReference>
<comment type="function">
    <text evidence="7">Catalyzes the glycosylation of 4,4'-diaponeurosporenoate, i.e. the esterification of glucose at the C1'' position with the carboxyl group of 4,4'-diaponeurosporenic acid, to form glycosyl-4,4'-diaponeurosporenoate. This is a step in the biosynthesis of staphyloxanthin, an orange pigment present in most staphylococci strains.</text>
</comment>
<keyword evidence="11" id="KW-0812">Transmembrane</keyword>
<feature type="transmembrane region" description="Helical" evidence="11">
    <location>
        <begin position="131"/>
        <end position="148"/>
    </location>
</feature>